<dbReference type="Gene3D" id="2.40.50.140">
    <property type="entry name" value="Nucleic acid-binding proteins"/>
    <property type="match status" value="1"/>
</dbReference>
<gene>
    <name evidence="4" type="ORF">AW09_003258</name>
</gene>
<dbReference type="SMR" id="A0A080LT37"/>
<dbReference type="PROSITE" id="PS51857">
    <property type="entry name" value="CSD_2"/>
    <property type="match status" value="1"/>
</dbReference>
<evidence type="ECO:0000313" key="4">
    <source>
        <dbReference type="EMBL" id="KFB71596.1"/>
    </source>
</evidence>
<accession>A0A080LT37</accession>
<evidence type="ECO:0000256" key="1">
    <source>
        <dbReference type="ARBA" id="ARBA00023118"/>
    </source>
</evidence>
<dbReference type="InterPro" id="IPR002059">
    <property type="entry name" value="CSP_DNA-bd"/>
</dbReference>
<protein>
    <submittedName>
        <fullName evidence="4">CRISPR-associated protein</fullName>
    </submittedName>
</protein>
<name>A0A080LT37_9PROT</name>
<evidence type="ECO:0000259" key="3">
    <source>
        <dbReference type="PROSITE" id="PS51857"/>
    </source>
</evidence>
<dbReference type="Proteomes" id="UP000020077">
    <property type="component" value="Unassembled WGS sequence"/>
</dbReference>
<dbReference type="Pfam" id="PF03787">
    <property type="entry name" value="RAMPs"/>
    <property type="match status" value="1"/>
</dbReference>
<evidence type="ECO:0000256" key="2">
    <source>
        <dbReference type="SAM" id="MobiDB-lite"/>
    </source>
</evidence>
<dbReference type="NCBIfam" id="TIGR03986">
    <property type="entry name" value="TIGR03986 family CRISPR-associated RAMP protein"/>
    <property type="match status" value="1"/>
</dbReference>
<proteinExistence type="predicted"/>
<dbReference type="GO" id="GO:0051607">
    <property type="term" value="P:defense response to virus"/>
    <property type="evidence" value="ECO:0007669"/>
    <property type="project" value="UniProtKB-KW"/>
</dbReference>
<keyword evidence="1" id="KW-0051">Antiviral defense</keyword>
<dbReference type="Pfam" id="PF00313">
    <property type="entry name" value="CSD"/>
    <property type="match status" value="1"/>
</dbReference>
<feature type="domain" description="CSD" evidence="3">
    <location>
        <begin position="1"/>
        <end position="67"/>
    </location>
</feature>
<dbReference type="InterPro" id="IPR023825">
    <property type="entry name" value="CRISPR-assoc_RAMP_BGP1436"/>
</dbReference>
<dbReference type="InterPro" id="IPR005537">
    <property type="entry name" value="RAMP_III_fam"/>
</dbReference>
<dbReference type="CDD" id="cd09726">
    <property type="entry name" value="RAMP_I_III"/>
    <property type="match status" value="1"/>
</dbReference>
<dbReference type="AlphaFoldDB" id="A0A080LT37"/>
<organism evidence="4 5">
    <name type="scientific">Candidatus Accumulibacter phosphatis</name>
    <dbReference type="NCBI Taxonomy" id="327160"/>
    <lineage>
        <taxon>Bacteria</taxon>
        <taxon>Pseudomonadati</taxon>
        <taxon>Pseudomonadota</taxon>
        <taxon>Betaproteobacteria</taxon>
        <taxon>Candidatus Accumulibacter</taxon>
    </lineage>
</organism>
<feature type="region of interest" description="Disordered" evidence="2">
    <location>
        <begin position="51"/>
        <end position="70"/>
    </location>
</feature>
<dbReference type="InterPro" id="IPR012340">
    <property type="entry name" value="NA-bd_OB-fold"/>
</dbReference>
<dbReference type="EMBL" id="JDVG02000521">
    <property type="protein sequence ID" value="KFB71596.1"/>
    <property type="molecule type" value="Genomic_DNA"/>
</dbReference>
<sequence>MMHGEIKEKRANGSGYIHGEDGIDYFFHLSGLRGVRFEQIAEGDSVCFELQPNDRHPGKQKAVKVQRDATGNSRIATAARSQTTAAANPPVTVDLYPPYCFVPVNVQHAATDKPVWHDGNGGGDLLSGELLCTLTALTPLLPGNDRYDVADADSKKLEEWRFTDLPGGKKIAEPLRLNDGRVVIPGSALKGMLRHSLGALLSAPMERVGERRYTYRPNLDFSKKPLAIETRPAIIAALSGGSGVKVLPDPRSAVFKSHEKPAGAASFSYCGGIDGEGILAGVAQRKTYVYKKAFVISGDIEKAVLLPISAKIHAAYEETQEVLSQWHISECHPSDFDREKVAKAIRKATPLEVGQLIYVEVAIDEKTRKPREILSLGHHFRYRWAYTSSIRRKGGKLRACLSPLAGEALEEKKPLERPKLLSGSRLLFGYVHDENNPIGAGVFQRLAGRIAINHALSESEPQFLGEESKGWCIPLPILGQPKPSAWEFYLQQKPGSRLPATYGDLPGDEGGDLAGRKFYRHQPRIRTAKDLGSGAVAETQATLARFICQPQTTFRFTLRFARLRCWELGALLAVLEPQRLAKDDAEYAHKLGLGRPLGMGSVSIGIDRIRVRNESQTRLAEQPGLDQQALACLREKLDQASLDRWLESHRFVDRGRVGYPTQEVRGESIYHWHTDIRKEYSKLRRERAPNAAALLSKILKGQNLLPKK</sequence>
<comment type="caution">
    <text evidence="4">The sequence shown here is derived from an EMBL/GenBank/DDBJ whole genome shotgun (WGS) entry which is preliminary data.</text>
</comment>
<dbReference type="GO" id="GO:0003676">
    <property type="term" value="F:nucleic acid binding"/>
    <property type="evidence" value="ECO:0007669"/>
    <property type="project" value="InterPro"/>
</dbReference>
<reference evidence="4 5" key="1">
    <citation type="submission" date="2014-02" db="EMBL/GenBank/DDBJ databases">
        <title>Expanding our view of genomic diversity in Candidatus Accumulibacter clades.</title>
        <authorList>
            <person name="Skennerton C.T."/>
            <person name="Barr J.J."/>
            <person name="Slater F.R."/>
            <person name="Bond P.L."/>
            <person name="Tyson G.W."/>
        </authorList>
    </citation>
    <scope>NUCLEOTIDE SEQUENCE [LARGE SCALE GENOMIC DNA]</scope>
    <source>
        <strain evidence="5">BA-91</strain>
    </source>
</reference>
<dbReference type="SUPFAM" id="SSF50249">
    <property type="entry name" value="Nucleic acid-binding proteins"/>
    <property type="match status" value="1"/>
</dbReference>
<evidence type="ECO:0000313" key="5">
    <source>
        <dbReference type="Proteomes" id="UP000020077"/>
    </source>
</evidence>